<reference evidence="1" key="1">
    <citation type="submission" date="2021-02" db="EMBL/GenBank/DDBJ databases">
        <authorList>
            <person name="Nowell W R."/>
        </authorList>
    </citation>
    <scope>NUCLEOTIDE SEQUENCE</scope>
</reference>
<evidence type="ECO:0000313" key="2">
    <source>
        <dbReference type="Proteomes" id="UP000663828"/>
    </source>
</evidence>
<organism evidence="1 2">
    <name type="scientific">Adineta ricciae</name>
    <name type="common">Rotifer</name>
    <dbReference type="NCBI Taxonomy" id="249248"/>
    <lineage>
        <taxon>Eukaryota</taxon>
        <taxon>Metazoa</taxon>
        <taxon>Spiralia</taxon>
        <taxon>Gnathifera</taxon>
        <taxon>Rotifera</taxon>
        <taxon>Eurotatoria</taxon>
        <taxon>Bdelloidea</taxon>
        <taxon>Adinetida</taxon>
        <taxon>Adinetidae</taxon>
        <taxon>Adineta</taxon>
    </lineage>
</organism>
<name>A0A814JY49_ADIRI</name>
<sequence length="215" mass="24394">MLIKNTRRDERHKIFGFNVNRRHFNGGTIRWTTIDPSTNSISAGVTLIQSCAWAYRTMTCATDVTISTSGRTYKNRNLMRAVDSAGEVCCRSSVYVPRTGRRKRSDRRQPDHDLSPDSFYEETTADELSIYQWKMQAYSNGCTKILHVLLRYAMEPLVQERTTIIDTPGTLPSISSYPIWKAIDEYDGICFPESVPNGTSLSNCIIAFTELKANT</sequence>
<dbReference type="AlphaFoldDB" id="A0A814JY49"/>
<gene>
    <name evidence="1" type="ORF">XAT740_LOCUS15420</name>
</gene>
<evidence type="ECO:0000313" key="1">
    <source>
        <dbReference type="EMBL" id="CAF1044067.1"/>
    </source>
</evidence>
<dbReference type="EMBL" id="CAJNOR010000951">
    <property type="protein sequence ID" value="CAF1044067.1"/>
    <property type="molecule type" value="Genomic_DNA"/>
</dbReference>
<comment type="caution">
    <text evidence="1">The sequence shown here is derived from an EMBL/GenBank/DDBJ whole genome shotgun (WGS) entry which is preliminary data.</text>
</comment>
<protein>
    <submittedName>
        <fullName evidence="1">Uncharacterized protein</fullName>
    </submittedName>
</protein>
<proteinExistence type="predicted"/>
<dbReference type="Proteomes" id="UP000663828">
    <property type="component" value="Unassembled WGS sequence"/>
</dbReference>
<accession>A0A814JY49</accession>
<keyword evidence="2" id="KW-1185">Reference proteome</keyword>